<dbReference type="KEGG" id="kpd:CW740_11875"/>
<dbReference type="InterPro" id="IPR011042">
    <property type="entry name" value="6-blade_b-propeller_TolB-like"/>
</dbReference>
<sequence length="1068" mass="118208">MKKLSILSSLLVLSLGTVANSATAADEDKAKWDVNNPPGTPIFADIQVNEGTWMNLDVSPDGKTIAFDLLGDIYTMPMSGGKAKNITNSMAWDMQPRFSPDGKQLAFTTDQGGGDNIWVMDVDGSDQYQVTKESFRLLNNPVWSPDGNYIAARKHFTGTRSLGAGEIWLYHKSGGSGIQLNKRPNEQKDLGEPAFTPDGKYVLFSRDSTSGRYFEYSKDSNNQIYEVFAINRETGDIETWIDGPGGAVRPTPSPDGKFIAFVRRIRAQSALFLKDRETGAEYPIYEGLERDMQETWAIHGVYPNFAWTPDSDEIVFWAQGKLHKIDIATKEVSNIPFEVTDRREMRQAVTQKNAAYESKFNAKMLRWLQVSPDGDQAIFQALGKIYTVNLPDGKPKRLTRQNDHFEFYPHYSADGSKIVYTTWDDEKLGTVRIISSRGGSGKVVSQQPGHYTNPSLSPDGETVVVQAISGGYLTSPLYSQDTGIVAINLDDDKQYVLSKSGSNPFFAGSSDRVFFSQVTPNGEIYSTKLVSTDLSGNAKQEHYEGNWISDFAVSPDQQWLAFTQRYQVYVTPFVHSGNAINTGPSARNLPVRQFSKFAGSNLAWSEDSSSLSWSLGPDLYQQALKDRFEFLSDKSSEAAEAPEAKATRINFTVNADKPETSLALVGAKVITMEGKEIIENGVVVVENNRIKAVGKRGEVAIPSGAETIDVSGKTIIPGLVDVHWHGPYANDQIQPQTNWNAMASLAFGVTTTHNPSANTEAVFSSSEMQKAGVITAPRLFSTGTILYGAEQYITAEVNNLEDAIGHLERMKAAGAFSVKSYNQPRRDQRQQVLEAARQTGLIVVPEGGSLFMHNISMVIDGHTTIEHSIPVEKIYDDVKQLWSQSQTSYVPTLGVAYGGIWGERYWYDKTKVFDHPLLTKFVPREILDPVSRRRYTAPDEDYNHFNNATVTAQLRDLGVKVGIGAHGQREGLAAHWELWMFEQGGMTPHEALEAGTMDGAKILGMESEIGSITEGKLADLVILDADPLENLKNSEKVNMVMLNGRLYDAQTLNQLAPEEKKRPAFFFE</sequence>
<dbReference type="Gene3D" id="2.120.10.30">
    <property type="entry name" value="TolB, C-terminal domain"/>
    <property type="match status" value="2"/>
</dbReference>
<evidence type="ECO:0000313" key="2">
    <source>
        <dbReference type="EMBL" id="AUD79910.1"/>
    </source>
</evidence>
<dbReference type="InterPro" id="IPR032466">
    <property type="entry name" value="Metal_Hydrolase"/>
</dbReference>
<dbReference type="AlphaFoldDB" id="A0A2K9AB16"/>
<dbReference type="InterPro" id="IPR006680">
    <property type="entry name" value="Amidohydro-rel"/>
</dbReference>
<name>A0A2K9AB16_9GAMM</name>
<comment type="similarity">
    <text evidence="1">Belongs to the TolB family.</text>
</comment>
<dbReference type="SUPFAM" id="SSF51556">
    <property type="entry name" value="Metallo-dependent hydrolases"/>
    <property type="match status" value="1"/>
</dbReference>
<dbReference type="SUPFAM" id="SSF51338">
    <property type="entry name" value="Composite domain of metallo-dependent hydrolases"/>
    <property type="match status" value="1"/>
</dbReference>
<dbReference type="Gene3D" id="2.30.40.10">
    <property type="entry name" value="Urease, subunit C, domain 1"/>
    <property type="match status" value="1"/>
</dbReference>
<dbReference type="PANTHER" id="PTHR36842">
    <property type="entry name" value="PROTEIN TOLB HOMOLOG"/>
    <property type="match status" value="1"/>
</dbReference>
<gene>
    <name evidence="2" type="ORF">CW740_11875</name>
</gene>
<dbReference type="GO" id="GO:0016810">
    <property type="term" value="F:hydrolase activity, acting on carbon-nitrogen (but not peptide) bonds"/>
    <property type="evidence" value="ECO:0007669"/>
    <property type="project" value="InterPro"/>
</dbReference>
<protein>
    <submittedName>
        <fullName evidence="2">Amidohydrolase</fullName>
    </submittedName>
</protein>
<dbReference type="SUPFAM" id="SSF69304">
    <property type="entry name" value="Tricorn protease N-terminal domain"/>
    <property type="match status" value="1"/>
</dbReference>
<evidence type="ECO:0000256" key="1">
    <source>
        <dbReference type="ARBA" id="ARBA00009820"/>
    </source>
</evidence>
<keyword evidence="3" id="KW-1185">Reference proteome</keyword>
<dbReference type="Gene3D" id="1.20.58.520">
    <property type="entry name" value="Amidohydrolase"/>
    <property type="match status" value="1"/>
</dbReference>
<dbReference type="RefSeq" id="WP_106647699.1">
    <property type="nucleotide sequence ID" value="NZ_BMGO01000001.1"/>
</dbReference>
<proteinExistence type="inferred from homology"/>
<accession>A0A2K9AB16</accession>
<reference evidence="2 3" key="1">
    <citation type="submission" date="2017-12" db="EMBL/GenBank/DDBJ databases">
        <title>Kangiella profundi FT102 completed genome.</title>
        <authorList>
            <person name="Xu J."/>
            <person name="Wang J."/>
            <person name="Lu Y."/>
        </authorList>
    </citation>
    <scope>NUCLEOTIDE SEQUENCE [LARGE SCALE GENOMIC DNA]</scope>
    <source>
        <strain evidence="2 3">FT102</strain>
    </source>
</reference>
<dbReference type="PANTHER" id="PTHR36842:SF1">
    <property type="entry name" value="PROTEIN TOLB"/>
    <property type="match status" value="1"/>
</dbReference>
<keyword evidence="2" id="KW-0378">Hydrolase</keyword>
<dbReference type="Gene3D" id="3.40.50.10910">
    <property type="entry name" value="Amidohydrolase"/>
    <property type="match status" value="1"/>
</dbReference>
<dbReference type="InterPro" id="IPR011059">
    <property type="entry name" value="Metal-dep_hydrolase_composite"/>
</dbReference>
<dbReference type="InterPro" id="IPR011659">
    <property type="entry name" value="WD40"/>
</dbReference>
<dbReference type="SUPFAM" id="SSF82171">
    <property type="entry name" value="DPP6 N-terminal domain-like"/>
    <property type="match status" value="1"/>
</dbReference>
<dbReference type="Pfam" id="PF01979">
    <property type="entry name" value="Amidohydro_1"/>
    <property type="match status" value="1"/>
</dbReference>
<organism evidence="2 3">
    <name type="scientific">Kangiella profundi</name>
    <dbReference type="NCBI Taxonomy" id="1561924"/>
    <lineage>
        <taxon>Bacteria</taxon>
        <taxon>Pseudomonadati</taxon>
        <taxon>Pseudomonadota</taxon>
        <taxon>Gammaproteobacteria</taxon>
        <taxon>Kangiellales</taxon>
        <taxon>Kangiellaceae</taxon>
        <taxon>Kangiella</taxon>
    </lineage>
</organism>
<dbReference type="OrthoDB" id="9758793at2"/>
<dbReference type="EMBL" id="CP025120">
    <property type="protein sequence ID" value="AUD79910.1"/>
    <property type="molecule type" value="Genomic_DNA"/>
</dbReference>
<dbReference type="Pfam" id="PF07676">
    <property type="entry name" value="PD40"/>
    <property type="match status" value="5"/>
</dbReference>
<evidence type="ECO:0000313" key="3">
    <source>
        <dbReference type="Proteomes" id="UP000232693"/>
    </source>
</evidence>
<dbReference type="Gene3D" id="3.30.110.90">
    <property type="entry name" value="Amidohydrolase"/>
    <property type="match status" value="1"/>
</dbReference>
<dbReference type="Proteomes" id="UP000232693">
    <property type="component" value="Chromosome"/>
</dbReference>